<dbReference type="InterPro" id="IPR028021">
    <property type="entry name" value="Katanin_C-terminal"/>
</dbReference>
<protein>
    <recommendedName>
        <fullName evidence="4">Katanin p80 subunit C-terminal domain-containing protein</fullName>
    </recommendedName>
</protein>
<evidence type="ECO:0000259" key="4">
    <source>
        <dbReference type="Pfam" id="PF13925"/>
    </source>
</evidence>
<reference evidence="5" key="1">
    <citation type="submission" date="2022-07" db="EMBL/GenBank/DDBJ databases">
        <title>Chromosome-level genome of Muraenolepis orangiensis.</title>
        <authorList>
            <person name="Kim J."/>
        </authorList>
    </citation>
    <scope>NUCLEOTIDE SEQUENCE</scope>
    <source>
        <strain evidence="5">KU_S4_2022</strain>
        <tissue evidence="5">Muscle</tissue>
    </source>
</reference>
<accession>A0A9Q0EHF3</accession>
<dbReference type="GO" id="GO:0005856">
    <property type="term" value="C:cytoskeleton"/>
    <property type="evidence" value="ECO:0007669"/>
    <property type="project" value="UniProtKB-SubCell"/>
</dbReference>
<keyword evidence="6" id="KW-1185">Reference proteome</keyword>
<evidence type="ECO:0000256" key="1">
    <source>
        <dbReference type="ARBA" id="ARBA00004245"/>
    </source>
</evidence>
<dbReference type="GO" id="GO:0005730">
    <property type="term" value="C:nucleolus"/>
    <property type="evidence" value="ECO:0007669"/>
    <property type="project" value="TreeGrafter"/>
</dbReference>
<name>A0A9Q0EHF3_9TELE</name>
<feature type="domain" description="Katanin p80 subunit C-terminal" evidence="4">
    <location>
        <begin position="51"/>
        <end position="117"/>
    </location>
</feature>
<organism evidence="5 6">
    <name type="scientific">Muraenolepis orangiensis</name>
    <name type="common">Patagonian moray cod</name>
    <dbReference type="NCBI Taxonomy" id="630683"/>
    <lineage>
        <taxon>Eukaryota</taxon>
        <taxon>Metazoa</taxon>
        <taxon>Chordata</taxon>
        <taxon>Craniata</taxon>
        <taxon>Vertebrata</taxon>
        <taxon>Euteleostomi</taxon>
        <taxon>Actinopterygii</taxon>
        <taxon>Neopterygii</taxon>
        <taxon>Teleostei</taxon>
        <taxon>Neoteleostei</taxon>
        <taxon>Acanthomorphata</taxon>
        <taxon>Zeiogadaria</taxon>
        <taxon>Gadariae</taxon>
        <taxon>Gadiformes</taxon>
        <taxon>Muraenolepidoidei</taxon>
        <taxon>Muraenolepididae</taxon>
        <taxon>Muraenolepis</taxon>
    </lineage>
</organism>
<evidence type="ECO:0000256" key="3">
    <source>
        <dbReference type="ARBA" id="ARBA00023212"/>
    </source>
</evidence>
<dbReference type="EMBL" id="JANIIK010000042">
    <property type="protein sequence ID" value="KAJ3606338.1"/>
    <property type="molecule type" value="Genomic_DNA"/>
</dbReference>
<evidence type="ECO:0000313" key="6">
    <source>
        <dbReference type="Proteomes" id="UP001148018"/>
    </source>
</evidence>
<gene>
    <name evidence="5" type="ORF">NHX12_025859</name>
</gene>
<dbReference type="OrthoDB" id="8754475at2759"/>
<keyword evidence="3" id="KW-0206">Cytoskeleton</keyword>
<dbReference type="Pfam" id="PF13925">
    <property type="entry name" value="Katanin_con80"/>
    <property type="match status" value="1"/>
</dbReference>
<dbReference type="InterPro" id="IPR042404">
    <property type="entry name" value="KATNBL1"/>
</dbReference>
<dbReference type="GO" id="GO:0008017">
    <property type="term" value="F:microtubule binding"/>
    <property type="evidence" value="ECO:0007669"/>
    <property type="project" value="InterPro"/>
</dbReference>
<dbReference type="Proteomes" id="UP001148018">
    <property type="component" value="Unassembled WGS sequence"/>
</dbReference>
<dbReference type="PANTHER" id="PTHR14682:SF1">
    <property type="entry name" value="KATNB1-LIKE PROTEIN 1"/>
    <property type="match status" value="1"/>
</dbReference>
<comment type="subcellular location">
    <subcellularLocation>
        <location evidence="1">Cytoplasm</location>
        <location evidence="1">Cytoskeleton</location>
    </subcellularLocation>
</comment>
<keyword evidence="2" id="KW-0963">Cytoplasm</keyword>
<proteinExistence type="predicted"/>
<sequence>MANKENELASTEDMWGVHYNDKCGHPLTSGEASKMAGVGSKCSDTMAQISKDHEAMSHVLFGRNLRLNVALTLWRRNANEFVAYLLSLQDEALCISLGCCVDLLPQVKQILASTYEE</sequence>
<evidence type="ECO:0000256" key="2">
    <source>
        <dbReference type="ARBA" id="ARBA00022490"/>
    </source>
</evidence>
<dbReference type="PANTHER" id="PTHR14682">
    <property type="entry name" value="KATNB1-LIKE PROTEIN 1"/>
    <property type="match status" value="1"/>
</dbReference>
<comment type="caution">
    <text evidence="5">The sequence shown here is derived from an EMBL/GenBank/DDBJ whole genome shotgun (WGS) entry which is preliminary data.</text>
</comment>
<dbReference type="AlphaFoldDB" id="A0A9Q0EHF3"/>
<evidence type="ECO:0000313" key="5">
    <source>
        <dbReference type="EMBL" id="KAJ3606338.1"/>
    </source>
</evidence>